<dbReference type="InterPro" id="IPR013702">
    <property type="entry name" value="FIST_domain_N"/>
</dbReference>
<dbReference type="SMART" id="SM00897">
    <property type="entry name" value="FIST"/>
    <property type="match status" value="1"/>
</dbReference>
<dbReference type="AlphaFoldDB" id="A0A656HBX1"/>
<evidence type="ECO:0008006" key="5">
    <source>
        <dbReference type="Google" id="ProtNLM"/>
    </source>
</evidence>
<dbReference type="Pfam" id="PF10442">
    <property type="entry name" value="FIST_C"/>
    <property type="match status" value="1"/>
</dbReference>
<dbReference type="Pfam" id="PF08495">
    <property type="entry name" value="FIST"/>
    <property type="match status" value="1"/>
</dbReference>
<dbReference type="SMART" id="SM01204">
    <property type="entry name" value="FIST_C"/>
    <property type="match status" value="1"/>
</dbReference>
<dbReference type="PANTHER" id="PTHR40252:SF2">
    <property type="entry name" value="BLR0328 PROTEIN"/>
    <property type="match status" value="1"/>
</dbReference>
<feature type="domain" description="FIST" evidence="1">
    <location>
        <begin position="24"/>
        <end position="218"/>
    </location>
</feature>
<keyword evidence="4" id="KW-1185">Reference proteome</keyword>
<dbReference type="EMBL" id="JH651384">
    <property type="protein sequence ID" value="EIJ34358.1"/>
    <property type="molecule type" value="Genomic_DNA"/>
</dbReference>
<name>A0A656HBX1_THINJ</name>
<dbReference type="OrthoDB" id="9770435at2"/>
<evidence type="ECO:0000313" key="4">
    <source>
        <dbReference type="Proteomes" id="UP000005317"/>
    </source>
</evidence>
<dbReference type="Proteomes" id="UP000005317">
    <property type="component" value="Unassembled WGS sequence"/>
</dbReference>
<evidence type="ECO:0000259" key="2">
    <source>
        <dbReference type="SMART" id="SM01204"/>
    </source>
</evidence>
<evidence type="ECO:0000259" key="1">
    <source>
        <dbReference type="SMART" id="SM00897"/>
    </source>
</evidence>
<dbReference type="RefSeq" id="WP_002708289.1">
    <property type="nucleotide sequence ID" value="NZ_JH651384.1"/>
</dbReference>
<feature type="domain" description="FIST C-domain" evidence="2">
    <location>
        <begin position="219"/>
        <end position="358"/>
    </location>
</feature>
<dbReference type="PANTHER" id="PTHR40252">
    <property type="entry name" value="BLR0328 PROTEIN"/>
    <property type="match status" value="1"/>
</dbReference>
<gene>
    <name evidence="3" type="ORF">Thini_1777</name>
</gene>
<dbReference type="InterPro" id="IPR019494">
    <property type="entry name" value="FIST_C"/>
</dbReference>
<reference evidence="4" key="1">
    <citation type="journal article" date="2011" name="Stand. Genomic Sci.">
        <title>Genome sequence of the filamentous, gliding Thiothrix nivea neotype strain (JP2(T)).</title>
        <authorList>
            <person name="Lapidus A."/>
            <person name="Nolan M."/>
            <person name="Lucas S."/>
            <person name="Glavina Del Rio T."/>
            <person name="Tice H."/>
            <person name="Cheng J.F."/>
            <person name="Tapia R."/>
            <person name="Han C."/>
            <person name="Goodwin L."/>
            <person name="Pitluck S."/>
            <person name="Liolios K."/>
            <person name="Pagani I."/>
            <person name="Ivanova N."/>
            <person name="Huntemann M."/>
            <person name="Mavromatis K."/>
            <person name="Mikhailova N."/>
            <person name="Pati A."/>
            <person name="Chen A."/>
            <person name="Palaniappan K."/>
            <person name="Land M."/>
            <person name="Brambilla E.M."/>
            <person name="Rohde M."/>
            <person name="Abt B."/>
            <person name="Verbarg S."/>
            <person name="Goker M."/>
            <person name="Bristow J."/>
            <person name="Eisen J.A."/>
            <person name="Markowitz V."/>
            <person name="Hugenholtz P."/>
            <person name="Kyrpides N.C."/>
            <person name="Klenk H.P."/>
            <person name="Woyke T."/>
        </authorList>
    </citation>
    <scope>NUCLEOTIDE SEQUENCE [LARGE SCALE GENOMIC DNA]</scope>
    <source>
        <strain evidence="4">ATCC 35100 / DSM 5205 / JP2</strain>
    </source>
</reference>
<accession>A0A656HBX1</accession>
<sequence length="381" mass="41667">MHVVSTFYTQPTGWHIPLPDMDSPQTLVMVFGDADFAPYKHALAQLQRKYPNSVIAGCSTLAGIFNEHLLENALVVGIARFDNTRLLLAHAELNSKETSWQAGLQLAKQLAAPDLKGIIILTDGLHTQGTDLIQGMASYINPHQVNIIGGLASDPFKFQSTWVLTNGTPAEHMVCGIGFYGEKLVFTSNTQDGFKPFGGERMITRANDRILYELDGHPALQLYKEYLGAHAASLPQSALNFPLAIWNENKQHYAIRVPIAVDEDTQSLHFVADIPDGHKAQLMYGNMDNLLEGVETAARTLADALPDDRPVLAFTISCTVHKLIMGDDTVQELETVMDELPTGSQQIGCYTYGELAPTEQGGGCSLHNATMTLAVLYEQDA</sequence>
<proteinExistence type="predicted"/>
<protein>
    <recommendedName>
        <fullName evidence="5">FIST C domain-containing protein</fullName>
    </recommendedName>
</protein>
<organism evidence="3 4">
    <name type="scientific">Thiothrix nivea (strain ATCC 35100 / DSM 5205 / JP2)</name>
    <dbReference type="NCBI Taxonomy" id="870187"/>
    <lineage>
        <taxon>Bacteria</taxon>
        <taxon>Pseudomonadati</taxon>
        <taxon>Pseudomonadota</taxon>
        <taxon>Gammaproteobacteria</taxon>
        <taxon>Thiotrichales</taxon>
        <taxon>Thiotrichaceae</taxon>
        <taxon>Thiothrix</taxon>
    </lineage>
</organism>
<evidence type="ECO:0000313" key="3">
    <source>
        <dbReference type="EMBL" id="EIJ34358.1"/>
    </source>
</evidence>